<evidence type="ECO:0000313" key="2">
    <source>
        <dbReference type="EMBL" id="MFI0915537.1"/>
    </source>
</evidence>
<keyword evidence="3" id="KW-1185">Reference proteome</keyword>
<organism evidence="2 3">
    <name type="scientific">Streptomyces abikoensis</name>
    <dbReference type="NCBI Taxonomy" id="97398"/>
    <lineage>
        <taxon>Bacteria</taxon>
        <taxon>Bacillati</taxon>
        <taxon>Actinomycetota</taxon>
        <taxon>Actinomycetes</taxon>
        <taxon>Kitasatosporales</taxon>
        <taxon>Streptomycetaceae</taxon>
        <taxon>Streptomyces</taxon>
    </lineage>
</organism>
<protein>
    <submittedName>
        <fullName evidence="2">Uncharacterized protein</fullName>
    </submittedName>
</protein>
<gene>
    <name evidence="2" type="ORF">ACH4TF_34720</name>
</gene>
<evidence type="ECO:0000313" key="3">
    <source>
        <dbReference type="Proteomes" id="UP001611162"/>
    </source>
</evidence>
<feature type="region of interest" description="Disordered" evidence="1">
    <location>
        <begin position="1"/>
        <end position="25"/>
    </location>
</feature>
<sequence>MGPRTVERLACPKPRSSRGVIGSPLVAASPRNKDWARPWLTICPVSMVKRRQKNMLGG</sequence>
<dbReference type="RefSeq" id="WP_397615090.1">
    <property type="nucleotide sequence ID" value="NZ_JBIRRB010000028.1"/>
</dbReference>
<dbReference type="Proteomes" id="UP001611162">
    <property type="component" value="Unassembled WGS sequence"/>
</dbReference>
<name>A0ABW7TGW9_9ACTN</name>
<reference evidence="2 3" key="1">
    <citation type="submission" date="2024-10" db="EMBL/GenBank/DDBJ databases">
        <title>The Natural Products Discovery Center: Release of the First 8490 Sequenced Strains for Exploring Actinobacteria Biosynthetic Diversity.</title>
        <authorList>
            <person name="Kalkreuter E."/>
            <person name="Kautsar S.A."/>
            <person name="Yang D."/>
            <person name="Bader C.D."/>
            <person name="Teijaro C.N."/>
            <person name="Fluegel L."/>
            <person name="Davis C.M."/>
            <person name="Simpson J.R."/>
            <person name="Lauterbach L."/>
            <person name="Steele A.D."/>
            <person name="Gui C."/>
            <person name="Meng S."/>
            <person name="Li G."/>
            <person name="Viehrig K."/>
            <person name="Ye F."/>
            <person name="Su P."/>
            <person name="Kiefer A.F."/>
            <person name="Nichols A."/>
            <person name="Cepeda A.J."/>
            <person name="Yan W."/>
            <person name="Fan B."/>
            <person name="Jiang Y."/>
            <person name="Adhikari A."/>
            <person name="Zheng C.-J."/>
            <person name="Schuster L."/>
            <person name="Cowan T.M."/>
            <person name="Smanski M.J."/>
            <person name="Chevrette M.G."/>
            <person name="De Carvalho L.P.S."/>
            <person name="Shen B."/>
        </authorList>
    </citation>
    <scope>NUCLEOTIDE SEQUENCE [LARGE SCALE GENOMIC DNA]</scope>
    <source>
        <strain evidence="2 3">NPDC020979</strain>
    </source>
</reference>
<accession>A0ABW7TGW9</accession>
<dbReference type="EMBL" id="JBIRRB010000028">
    <property type="protein sequence ID" value="MFI0915537.1"/>
    <property type="molecule type" value="Genomic_DNA"/>
</dbReference>
<evidence type="ECO:0000256" key="1">
    <source>
        <dbReference type="SAM" id="MobiDB-lite"/>
    </source>
</evidence>
<proteinExistence type="predicted"/>
<comment type="caution">
    <text evidence="2">The sequence shown here is derived from an EMBL/GenBank/DDBJ whole genome shotgun (WGS) entry which is preliminary data.</text>
</comment>